<reference evidence="13" key="1">
    <citation type="journal article" date="2021" name="PeerJ">
        <title>Extensive microbial diversity within the chicken gut microbiome revealed by metagenomics and culture.</title>
        <authorList>
            <person name="Gilroy R."/>
            <person name="Ravi A."/>
            <person name="Getino M."/>
            <person name="Pursley I."/>
            <person name="Horton D.L."/>
            <person name="Alikhan N.F."/>
            <person name="Baker D."/>
            <person name="Gharbi K."/>
            <person name="Hall N."/>
            <person name="Watson M."/>
            <person name="Adriaenssens E.M."/>
            <person name="Foster-Nyarko E."/>
            <person name="Jarju S."/>
            <person name="Secka A."/>
            <person name="Antonio M."/>
            <person name="Oren A."/>
            <person name="Chaudhuri R.R."/>
            <person name="La Ragione R."/>
            <person name="Hildebrand F."/>
            <person name="Pallen M.J."/>
        </authorList>
    </citation>
    <scope>NUCLEOTIDE SEQUENCE</scope>
    <source>
        <strain evidence="13">CHK130-7132</strain>
    </source>
</reference>
<evidence type="ECO:0000256" key="9">
    <source>
        <dbReference type="RuleBase" id="RU363032"/>
    </source>
</evidence>
<dbReference type="InterPro" id="IPR035906">
    <property type="entry name" value="MetI-like_sf"/>
</dbReference>
<evidence type="ECO:0000256" key="10">
    <source>
        <dbReference type="RuleBase" id="RU367050"/>
    </source>
</evidence>
<feature type="transmembrane region" description="Helical" evidence="9">
    <location>
        <begin position="239"/>
        <end position="262"/>
    </location>
</feature>
<dbReference type="InterPro" id="IPR000515">
    <property type="entry name" value="MetI-like"/>
</dbReference>
<comment type="function">
    <text evidence="10">Part of the ABC transporter complex MalEFGK involved in maltose/maltodextrin import. Probably responsible for the translocation of the substrate across the membrane.</text>
</comment>
<evidence type="ECO:0000313" key="13">
    <source>
        <dbReference type="EMBL" id="HJC70992.1"/>
    </source>
</evidence>
<keyword evidence="6 9" id="KW-0812">Transmembrane</keyword>
<dbReference type="GO" id="GO:1990060">
    <property type="term" value="C:maltose transport complex"/>
    <property type="evidence" value="ECO:0007669"/>
    <property type="project" value="TreeGrafter"/>
</dbReference>
<dbReference type="Proteomes" id="UP000823854">
    <property type="component" value="Unassembled WGS sequence"/>
</dbReference>
<evidence type="ECO:0000256" key="5">
    <source>
        <dbReference type="ARBA" id="ARBA00022597"/>
    </source>
</evidence>
<name>A0A9D2TJQ2_9MICO</name>
<dbReference type="CDD" id="cd06261">
    <property type="entry name" value="TM_PBP2"/>
    <property type="match status" value="1"/>
</dbReference>
<feature type="transmembrane region" description="Helical" evidence="9">
    <location>
        <begin position="380"/>
        <end position="406"/>
    </location>
</feature>
<evidence type="ECO:0000256" key="7">
    <source>
        <dbReference type="ARBA" id="ARBA00022989"/>
    </source>
</evidence>
<evidence type="ECO:0000256" key="11">
    <source>
        <dbReference type="SAM" id="MobiDB-lite"/>
    </source>
</evidence>
<feature type="transmembrane region" description="Helical" evidence="9">
    <location>
        <begin position="325"/>
        <end position="347"/>
    </location>
</feature>
<evidence type="ECO:0000313" key="14">
    <source>
        <dbReference type="Proteomes" id="UP000823854"/>
    </source>
</evidence>
<feature type="transmembrane region" description="Helical" evidence="9">
    <location>
        <begin position="50"/>
        <end position="70"/>
    </location>
</feature>
<keyword evidence="8 9" id="KW-0472">Membrane</keyword>
<dbReference type="EMBL" id="DWWC01000324">
    <property type="protein sequence ID" value="HJC70992.1"/>
    <property type="molecule type" value="Genomic_DNA"/>
</dbReference>
<comment type="caution">
    <text evidence="13">The sequence shown here is derived from an EMBL/GenBank/DDBJ whole genome shotgun (WGS) entry which is preliminary data.</text>
</comment>
<keyword evidence="5 10" id="KW-0762">Sugar transport</keyword>
<feature type="transmembrane region" description="Helical" evidence="9">
    <location>
        <begin position="274"/>
        <end position="294"/>
    </location>
</feature>
<feature type="domain" description="ABC transmembrane type-1" evidence="12">
    <location>
        <begin position="235"/>
        <end position="460"/>
    </location>
</feature>
<gene>
    <name evidence="13" type="ORF">H9932_15125</name>
</gene>
<dbReference type="AlphaFoldDB" id="A0A9D2TJQ2"/>
<reference evidence="13" key="2">
    <citation type="submission" date="2021-04" db="EMBL/GenBank/DDBJ databases">
        <authorList>
            <person name="Gilroy R."/>
        </authorList>
    </citation>
    <scope>NUCLEOTIDE SEQUENCE</scope>
    <source>
        <strain evidence="13">CHK130-7132</strain>
    </source>
</reference>
<feature type="transmembrane region" description="Helical" evidence="9">
    <location>
        <begin position="438"/>
        <end position="461"/>
    </location>
</feature>
<keyword evidence="7 9" id="KW-1133">Transmembrane helix</keyword>
<dbReference type="SUPFAM" id="SSF160964">
    <property type="entry name" value="MalF N-terminal region-like"/>
    <property type="match status" value="1"/>
</dbReference>
<feature type="compositionally biased region" description="Basic and acidic residues" evidence="11">
    <location>
        <begin position="1"/>
        <end position="10"/>
    </location>
</feature>
<evidence type="ECO:0000256" key="8">
    <source>
        <dbReference type="ARBA" id="ARBA00023136"/>
    </source>
</evidence>
<evidence type="ECO:0000256" key="6">
    <source>
        <dbReference type="ARBA" id="ARBA00022692"/>
    </source>
</evidence>
<dbReference type="GO" id="GO:0015423">
    <property type="term" value="F:ABC-type maltose transporter activity"/>
    <property type="evidence" value="ECO:0007669"/>
    <property type="project" value="TreeGrafter"/>
</dbReference>
<feature type="transmembrane region" description="Helical" evidence="9">
    <location>
        <begin position="113"/>
        <end position="135"/>
    </location>
</feature>
<evidence type="ECO:0000256" key="2">
    <source>
        <dbReference type="ARBA" id="ARBA00009047"/>
    </source>
</evidence>
<comment type="similarity">
    <text evidence="2 10">Belongs to the binding-protein-dependent transport system permease family. MalFG subfamily.</text>
</comment>
<keyword evidence="3 9" id="KW-0813">Transport</keyword>
<proteinExistence type="inferred from homology"/>
<evidence type="ECO:0000256" key="3">
    <source>
        <dbReference type="ARBA" id="ARBA00022448"/>
    </source>
</evidence>
<dbReference type="Pfam" id="PF00528">
    <property type="entry name" value="BPD_transp_1"/>
    <property type="match status" value="1"/>
</dbReference>
<evidence type="ECO:0000256" key="4">
    <source>
        <dbReference type="ARBA" id="ARBA00022475"/>
    </source>
</evidence>
<dbReference type="Gene3D" id="1.10.3720.10">
    <property type="entry name" value="MetI-like"/>
    <property type="match status" value="1"/>
</dbReference>
<feature type="transmembrane region" description="Helical" evidence="9">
    <location>
        <begin position="168"/>
        <end position="196"/>
    </location>
</feature>
<comment type="subcellular location">
    <subcellularLocation>
        <location evidence="1 9">Cell membrane</location>
        <topology evidence="1 9">Multi-pass membrane protein</topology>
    </subcellularLocation>
</comment>
<sequence>MTHTLAKREAPPSAPERPAPQQSSAWAAGLASALLWGSGQAMNRQYAKGLIFLTLMVATVATELVTGYYGNLTSYSFRRNGGFFLRGLWGLITLGTEPRSTGLTGLTGGDHSIVLMVNGLIALLTLLVIAALYAWNVIDAVRTRRILIRTGTAPTSREYFTALWQSSYAYIVLSPLLALLLFVSALPIIFGILIAFTNYNRDNLPPLSLVDWVGLSNFTAIFSIKAWSGTFLGVLTWTVVWAFIATVTTYLFGFIQAVILNSSRVRYPRFWRSIYILPWAVPAMISALVFRSMFNGQFGPINQILLDWGLIDQRIYWFTDPSNALLARVMALLVNLWLGFPYFMALIGGALTNIDKNYYEAAVLDGASSSQILRRITFPIIYRATAPLAVLAFVANFNNFGVIYFLTEGGPANSNYQFAGSTDLLITWLFTLTVDNRLYNIGAVMSIVIFVLVGTFSLWNLKRSRAFDEL</sequence>
<evidence type="ECO:0000259" key="12">
    <source>
        <dbReference type="PROSITE" id="PS50928"/>
    </source>
</evidence>
<dbReference type="GO" id="GO:0042956">
    <property type="term" value="P:maltodextrin transmembrane transport"/>
    <property type="evidence" value="ECO:0007669"/>
    <property type="project" value="TreeGrafter"/>
</dbReference>
<dbReference type="PANTHER" id="PTHR47314">
    <property type="entry name" value="MALTOSE/MALTODEXTRIN TRANSPORT SYSTEM PERMEASE PROTEIN MALF"/>
    <property type="match status" value="1"/>
</dbReference>
<evidence type="ECO:0000256" key="1">
    <source>
        <dbReference type="ARBA" id="ARBA00004651"/>
    </source>
</evidence>
<dbReference type="PROSITE" id="PS50928">
    <property type="entry name" value="ABC_TM1"/>
    <property type="match status" value="1"/>
</dbReference>
<organism evidence="13 14">
    <name type="scientific">Candidatus Brachybacterium intestinipullorum</name>
    <dbReference type="NCBI Taxonomy" id="2838512"/>
    <lineage>
        <taxon>Bacteria</taxon>
        <taxon>Bacillati</taxon>
        <taxon>Actinomycetota</taxon>
        <taxon>Actinomycetes</taxon>
        <taxon>Micrococcales</taxon>
        <taxon>Dermabacteraceae</taxon>
        <taxon>Brachybacterium</taxon>
    </lineage>
</organism>
<keyword evidence="4 10" id="KW-1003">Cell membrane</keyword>
<feature type="region of interest" description="Disordered" evidence="11">
    <location>
        <begin position="1"/>
        <end position="21"/>
    </location>
</feature>
<dbReference type="PANTHER" id="PTHR47314:SF1">
    <property type="entry name" value="MALTOSE_MALTODEXTRIN TRANSPORT SYSTEM PERMEASE PROTEIN MALF"/>
    <property type="match status" value="1"/>
</dbReference>
<accession>A0A9D2TJQ2</accession>
<dbReference type="SUPFAM" id="SSF161098">
    <property type="entry name" value="MetI-like"/>
    <property type="match status" value="1"/>
</dbReference>
<protein>
    <recommendedName>
        <fullName evidence="10">Maltose/maltodextrin transport system permease protein</fullName>
    </recommendedName>
</protein>